<evidence type="ECO:0000313" key="3">
    <source>
        <dbReference type="Proteomes" id="UP000035199"/>
    </source>
</evidence>
<protein>
    <submittedName>
        <fullName evidence="2">Transposase</fullName>
    </submittedName>
</protein>
<reference evidence="3" key="2">
    <citation type="submission" date="2015-05" db="EMBL/GenBank/DDBJ databases">
        <title>Complete genome sequence of Corynebacterium mustelae DSM 45274, isolated from various tissues of a male ferret with lethal sepsis.</title>
        <authorList>
            <person name="Ruckert C."/>
            <person name="Albersmeier A."/>
            <person name="Winkler A."/>
            <person name="Tauch A."/>
        </authorList>
    </citation>
    <scope>NUCLEOTIDE SEQUENCE [LARGE SCALE GENOMIC DNA]</scope>
    <source>
        <strain evidence="3">DSM 45274</strain>
    </source>
</reference>
<sequence>MKSERTIMDILSTYDVVGTYRATARLCGCSPNTVKKFVTRRALGNPQEIGRGVRKSIIDPFVDEITELIARSNGDIQARVVFDKIVANGYTGSRRTCERTVRVMKDSWRMSHQRVSKPVVAAPGKWLQYDFGSGPVIDGHASVLFAAWLPWSRARFVMALADKTTPSVIAALDAAFRYFGGVPSLVLTDNEKTVTVDHVCQLPVRNQKIVTAAAHYGVSIHTCVSYDPQTKGGVENTVKIAKADLVPTTTNLRDQYASFAELQHVCTQFTEKINATMHSAGFIPGVRLEKERQYLHPVPDQPDLYVPHWSFWLISSCESNPHTQTIRHSLYLQFP</sequence>
<dbReference type="EMBL" id="CP011542">
    <property type="protein sequence ID" value="AKK06546.1"/>
    <property type="molecule type" value="Genomic_DNA"/>
</dbReference>
<feature type="domain" description="Integrase catalytic" evidence="1">
    <location>
        <begin position="119"/>
        <end position="292"/>
    </location>
</feature>
<dbReference type="Proteomes" id="UP000035199">
    <property type="component" value="Chromosome"/>
</dbReference>
<dbReference type="PANTHER" id="PTHR35004:SF7">
    <property type="entry name" value="INTEGRASE PROTEIN"/>
    <property type="match status" value="1"/>
</dbReference>
<dbReference type="STRING" id="571915.CMUST_11155"/>
<proteinExistence type="predicted"/>
<dbReference type="OrthoDB" id="92877at2"/>
<dbReference type="AlphaFoldDB" id="A0A0G3GZG0"/>
<dbReference type="SUPFAM" id="SSF53098">
    <property type="entry name" value="Ribonuclease H-like"/>
    <property type="match status" value="1"/>
</dbReference>
<gene>
    <name evidence="2" type="ORF">CMUST_11155</name>
</gene>
<name>A0A0G3GZG0_9CORY</name>
<organism evidence="2 3">
    <name type="scientific">Corynebacterium mustelae</name>
    <dbReference type="NCBI Taxonomy" id="571915"/>
    <lineage>
        <taxon>Bacteria</taxon>
        <taxon>Bacillati</taxon>
        <taxon>Actinomycetota</taxon>
        <taxon>Actinomycetes</taxon>
        <taxon>Mycobacteriales</taxon>
        <taxon>Corynebacteriaceae</taxon>
        <taxon>Corynebacterium</taxon>
    </lineage>
</organism>
<accession>A0A0G3GZG0</accession>
<dbReference type="Pfam" id="PF00665">
    <property type="entry name" value="rve"/>
    <property type="match status" value="1"/>
</dbReference>
<dbReference type="KEGG" id="cmv:CMUST_11155"/>
<dbReference type="GO" id="GO:0015074">
    <property type="term" value="P:DNA integration"/>
    <property type="evidence" value="ECO:0007669"/>
    <property type="project" value="InterPro"/>
</dbReference>
<keyword evidence="3" id="KW-1185">Reference proteome</keyword>
<dbReference type="PATRIC" id="fig|571915.4.peg.2378"/>
<evidence type="ECO:0000313" key="2">
    <source>
        <dbReference type="EMBL" id="AKK06546.1"/>
    </source>
</evidence>
<dbReference type="PANTHER" id="PTHR35004">
    <property type="entry name" value="TRANSPOSASE RV3428C-RELATED"/>
    <property type="match status" value="1"/>
</dbReference>
<evidence type="ECO:0000259" key="1">
    <source>
        <dbReference type="PROSITE" id="PS50994"/>
    </source>
</evidence>
<dbReference type="PROSITE" id="PS50994">
    <property type="entry name" value="INTEGRASE"/>
    <property type="match status" value="1"/>
</dbReference>
<dbReference type="NCBIfam" id="NF033546">
    <property type="entry name" value="transpos_IS21"/>
    <property type="match status" value="1"/>
</dbReference>
<dbReference type="RefSeq" id="WP_052844690.1">
    <property type="nucleotide sequence ID" value="NZ_CP011542.1"/>
</dbReference>
<dbReference type="Gene3D" id="3.30.420.10">
    <property type="entry name" value="Ribonuclease H-like superfamily/Ribonuclease H"/>
    <property type="match status" value="1"/>
</dbReference>
<dbReference type="GO" id="GO:0003676">
    <property type="term" value="F:nucleic acid binding"/>
    <property type="evidence" value="ECO:0007669"/>
    <property type="project" value="InterPro"/>
</dbReference>
<reference evidence="2 3" key="1">
    <citation type="journal article" date="2015" name="Genome Announc.">
        <title>Complete Genome Sequence of the Type Strain Corynebacterium mustelae DSM 45274, Isolated from Various Tissues of a Male Ferret with Lethal Sepsis.</title>
        <authorList>
            <person name="Ruckert C."/>
            <person name="Eimer J."/>
            <person name="Winkler A."/>
            <person name="Tauch A."/>
        </authorList>
    </citation>
    <scope>NUCLEOTIDE SEQUENCE [LARGE SCALE GENOMIC DNA]</scope>
    <source>
        <strain evidence="2 3">DSM 45274</strain>
    </source>
</reference>
<dbReference type="InterPro" id="IPR001584">
    <property type="entry name" value="Integrase_cat-core"/>
</dbReference>
<dbReference type="InterPro" id="IPR012337">
    <property type="entry name" value="RNaseH-like_sf"/>
</dbReference>
<dbReference type="InterPro" id="IPR036397">
    <property type="entry name" value="RNaseH_sf"/>
</dbReference>